<dbReference type="Pfam" id="PF10521">
    <property type="entry name" value="Tti2"/>
    <property type="match status" value="1"/>
</dbReference>
<evidence type="ECO:0000313" key="3">
    <source>
        <dbReference type="Proteomes" id="UP000001997"/>
    </source>
</evidence>
<dbReference type="HOGENOM" id="CLU_855292_0_0_1"/>
<dbReference type="OrthoDB" id="6417021at2759"/>
<dbReference type="EMBL" id="CH408159">
    <property type="protein sequence ID" value="EDK39868.2"/>
    <property type="molecule type" value="Genomic_DNA"/>
</dbReference>
<dbReference type="OMA" id="AWFLIDY"/>
<dbReference type="eggNOG" id="ENOG502S9D8">
    <property type="taxonomic scope" value="Eukaryota"/>
</dbReference>
<sequence>MLRIHHFVDRLSVDSPQSPQSYQATLSELKSHLETTPVYFDLDTIEAISQHANPYLSWCSSEGAALVMEIVDSSCSGKNIDDFVEEKVVPRMQTLPSSQKTTSAGYAAKRTLGGLKPRLGFTQSEQELSIPETTYSMIYFCISCQHKGTWYSSRWSLVTSFILKVLDDPSAVIKIQGCRLLDHFLSFPQATSLLDRTGLRDLFSDSTKVCLSYLPGMTPLDQSLPLLDIAYVVMFKLEGKNVHKMLDMLSGILRAILSKINEPEIQNSQYKLPILLLQKLKKCLGTLEHRFVASLSRVNYTLNQVIVNPGATEHEMGTFMVTEAVKVQLFMISTAESYGNEYLKLVTSYKLDMLGAWAVALKRFDDENLRKVIQEGYRRLKQSDDQDEQLQMAISAISTNFNVAFT</sequence>
<dbReference type="GeneID" id="5125369"/>
<dbReference type="InterPro" id="IPR018870">
    <property type="entry name" value="Tti2"/>
</dbReference>
<dbReference type="Proteomes" id="UP000001997">
    <property type="component" value="Unassembled WGS sequence"/>
</dbReference>
<dbReference type="GO" id="GO:0110078">
    <property type="term" value="C:TTT Hsp90 cochaperone complex"/>
    <property type="evidence" value="ECO:0007669"/>
    <property type="project" value="InterPro"/>
</dbReference>
<dbReference type="RefSeq" id="XP_001483237.2">
    <property type="nucleotide sequence ID" value="XM_001483187.1"/>
</dbReference>
<dbReference type="VEuPathDB" id="FungiDB:PGUG_03966"/>
<gene>
    <name evidence="2" type="ORF">PGUG_03966</name>
</gene>
<dbReference type="AlphaFoldDB" id="A5DL15"/>
<proteinExistence type="inferred from homology"/>
<accession>A5DL15</accession>
<reference evidence="2 3" key="1">
    <citation type="journal article" date="2009" name="Nature">
        <title>Evolution of pathogenicity and sexual reproduction in eight Candida genomes.</title>
        <authorList>
            <person name="Butler G."/>
            <person name="Rasmussen M.D."/>
            <person name="Lin M.F."/>
            <person name="Santos M.A."/>
            <person name="Sakthikumar S."/>
            <person name="Munro C.A."/>
            <person name="Rheinbay E."/>
            <person name="Grabherr M."/>
            <person name="Forche A."/>
            <person name="Reedy J.L."/>
            <person name="Agrafioti I."/>
            <person name="Arnaud M.B."/>
            <person name="Bates S."/>
            <person name="Brown A.J."/>
            <person name="Brunke S."/>
            <person name="Costanzo M.C."/>
            <person name="Fitzpatrick D.A."/>
            <person name="de Groot P.W."/>
            <person name="Harris D."/>
            <person name="Hoyer L.L."/>
            <person name="Hube B."/>
            <person name="Klis F.M."/>
            <person name="Kodira C."/>
            <person name="Lennard N."/>
            <person name="Logue M.E."/>
            <person name="Martin R."/>
            <person name="Neiman A.M."/>
            <person name="Nikolaou E."/>
            <person name="Quail M.A."/>
            <person name="Quinn J."/>
            <person name="Santos M.C."/>
            <person name="Schmitzberger F.F."/>
            <person name="Sherlock G."/>
            <person name="Shah P."/>
            <person name="Silverstein K.A."/>
            <person name="Skrzypek M.S."/>
            <person name="Soll D."/>
            <person name="Staggs R."/>
            <person name="Stansfield I."/>
            <person name="Stumpf M.P."/>
            <person name="Sudbery P.E."/>
            <person name="Srikantha T."/>
            <person name="Zeng Q."/>
            <person name="Berman J."/>
            <person name="Berriman M."/>
            <person name="Heitman J."/>
            <person name="Gow N.A."/>
            <person name="Lorenz M.C."/>
            <person name="Birren B.W."/>
            <person name="Kellis M."/>
            <person name="Cuomo C.A."/>
        </authorList>
    </citation>
    <scope>NUCLEOTIDE SEQUENCE [LARGE SCALE GENOMIC DNA]</scope>
    <source>
        <strain evidence="3">ATCC 6260 / CBS 566 / DSM 6381 / JCM 1539 / NBRC 10279 / NRRL Y-324</strain>
    </source>
</reference>
<protein>
    <submittedName>
        <fullName evidence="2">Uncharacterized protein</fullName>
    </submittedName>
</protein>
<comment type="similarity">
    <text evidence="1">Belongs to the TTI2 family.</text>
</comment>
<evidence type="ECO:0000256" key="1">
    <source>
        <dbReference type="ARBA" id="ARBA00034736"/>
    </source>
</evidence>
<organism evidence="2 3">
    <name type="scientific">Meyerozyma guilliermondii (strain ATCC 6260 / CBS 566 / DSM 6381 / JCM 1539 / NBRC 10279 / NRRL Y-324)</name>
    <name type="common">Yeast</name>
    <name type="synonym">Candida guilliermondii</name>
    <dbReference type="NCBI Taxonomy" id="294746"/>
    <lineage>
        <taxon>Eukaryota</taxon>
        <taxon>Fungi</taxon>
        <taxon>Dikarya</taxon>
        <taxon>Ascomycota</taxon>
        <taxon>Saccharomycotina</taxon>
        <taxon>Pichiomycetes</taxon>
        <taxon>Debaryomycetaceae</taxon>
        <taxon>Meyerozyma</taxon>
    </lineage>
</organism>
<dbReference type="InParanoid" id="A5DL15"/>
<evidence type="ECO:0000313" key="2">
    <source>
        <dbReference type="EMBL" id="EDK39868.2"/>
    </source>
</evidence>
<name>A5DL15_PICGU</name>
<keyword evidence="3" id="KW-1185">Reference proteome</keyword>
<dbReference type="KEGG" id="pgu:PGUG_03966"/>